<dbReference type="InterPro" id="IPR020449">
    <property type="entry name" value="Tscrpt_reg_AraC-type_HTH"/>
</dbReference>
<keyword evidence="1" id="KW-0805">Transcription regulation</keyword>
<dbReference type="Gene3D" id="1.10.10.60">
    <property type="entry name" value="Homeodomain-like"/>
    <property type="match status" value="2"/>
</dbReference>
<proteinExistence type="predicted"/>
<sequence length="286" mass="32288">MRWTECISDAIGYIEEHITEEITIAEIAGAVNLSPFYFQKGFAMLCDFTVADYIRSRRLALAGSELMATDAKIIEIALKYGYDSPDSFTKAFTRFHGSTPSAVRKGGASIKSFAPLTIKFALEGGYSMDYKIVEKGEFAVVGLMRTFKYEEAQTEVPKLWGEFQQMAAGKEICSLYGINMDESMAGNEFQYLIADNYNPAKDTPEGFETKVIPSFTWAVFPCKGAMPRVMQELNKKIYSEWLPNCKDYEIAAGYCIEMYEDPAKYAKGVQDENYYSELWIPVKKKA</sequence>
<dbReference type="PANTHER" id="PTHR47504:SF5">
    <property type="entry name" value="RIGHT ORIGIN-BINDING PROTEIN"/>
    <property type="match status" value="1"/>
</dbReference>
<dbReference type="SUPFAM" id="SSF46689">
    <property type="entry name" value="Homeodomain-like"/>
    <property type="match status" value="2"/>
</dbReference>
<evidence type="ECO:0000256" key="3">
    <source>
        <dbReference type="ARBA" id="ARBA00023163"/>
    </source>
</evidence>
<reference evidence="5 6" key="1">
    <citation type="journal article" date="2022" name="Genome Biol. Evol.">
        <title>Host diet, physiology and behaviors set the stage for Lachnospiraceae cladogenesis.</title>
        <authorList>
            <person name="Vera-Ponce De Leon A."/>
            <person name="Schneider M."/>
            <person name="Jahnes B.C."/>
            <person name="Sadowski V."/>
            <person name="Camuy-Velez L.A."/>
            <person name="Duan J."/>
            <person name="Sabree Z.L."/>
        </authorList>
    </citation>
    <scope>NUCLEOTIDE SEQUENCE [LARGE SCALE GENOMIC DNA]</scope>
    <source>
        <strain evidence="5 6">PAL227</strain>
    </source>
</reference>
<dbReference type="PANTHER" id="PTHR47504">
    <property type="entry name" value="RIGHT ORIGIN-BINDING PROTEIN"/>
    <property type="match status" value="1"/>
</dbReference>
<feature type="domain" description="HTH araC/xylS-type" evidence="4">
    <location>
        <begin position="8"/>
        <end position="106"/>
    </location>
</feature>
<evidence type="ECO:0000256" key="1">
    <source>
        <dbReference type="ARBA" id="ARBA00023015"/>
    </source>
</evidence>
<dbReference type="EMBL" id="JAMZFV010000021">
    <property type="protein sequence ID" value="MCP1111020.1"/>
    <property type="molecule type" value="Genomic_DNA"/>
</dbReference>
<dbReference type="InterPro" id="IPR050959">
    <property type="entry name" value="MarA-like"/>
</dbReference>
<gene>
    <name evidence="5" type="ORF">NK118_12240</name>
</gene>
<name>A0ABT1EK04_9FIRM</name>
<evidence type="ECO:0000313" key="5">
    <source>
        <dbReference type="EMBL" id="MCP1111020.1"/>
    </source>
</evidence>
<keyword evidence="2" id="KW-0238">DNA-binding</keyword>
<dbReference type="InterPro" id="IPR009057">
    <property type="entry name" value="Homeodomain-like_sf"/>
</dbReference>
<dbReference type="PRINTS" id="PR00032">
    <property type="entry name" value="HTHARAC"/>
</dbReference>
<evidence type="ECO:0000313" key="6">
    <source>
        <dbReference type="Proteomes" id="UP001523565"/>
    </source>
</evidence>
<dbReference type="RefSeq" id="WP_262069901.1">
    <property type="nucleotide sequence ID" value="NZ_JAMXOC010000021.1"/>
</dbReference>
<comment type="caution">
    <text evidence="5">The sequence shown here is derived from an EMBL/GenBank/DDBJ whole genome shotgun (WGS) entry which is preliminary data.</text>
</comment>
<dbReference type="SUPFAM" id="SSF55136">
    <property type="entry name" value="Probable bacterial effector-binding domain"/>
    <property type="match status" value="1"/>
</dbReference>
<dbReference type="InterPro" id="IPR018060">
    <property type="entry name" value="HTH_AraC"/>
</dbReference>
<accession>A0ABT1EK04</accession>
<protein>
    <submittedName>
        <fullName evidence="5">AraC family transcriptional regulator</fullName>
    </submittedName>
</protein>
<dbReference type="SMART" id="SM00342">
    <property type="entry name" value="HTH_ARAC"/>
    <property type="match status" value="1"/>
</dbReference>
<keyword evidence="6" id="KW-1185">Reference proteome</keyword>
<dbReference type="InterPro" id="IPR029441">
    <property type="entry name" value="Cass2"/>
</dbReference>
<evidence type="ECO:0000256" key="2">
    <source>
        <dbReference type="ARBA" id="ARBA00023125"/>
    </source>
</evidence>
<dbReference type="InterPro" id="IPR010499">
    <property type="entry name" value="AraC_E-bd"/>
</dbReference>
<dbReference type="InterPro" id="IPR011256">
    <property type="entry name" value="Reg_factor_effector_dom_sf"/>
</dbReference>
<keyword evidence="3" id="KW-0804">Transcription</keyword>
<dbReference type="Proteomes" id="UP001523565">
    <property type="component" value="Unassembled WGS sequence"/>
</dbReference>
<dbReference type="SMART" id="SM00871">
    <property type="entry name" value="AraC_E_bind"/>
    <property type="match status" value="1"/>
</dbReference>
<dbReference type="Gene3D" id="3.20.80.10">
    <property type="entry name" value="Regulatory factor, effector binding domain"/>
    <property type="match status" value="1"/>
</dbReference>
<evidence type="ECO:0000259" key="4">
    <source>
        <dbReference type="PROSITE" id="PS01124"/>
    </source>
</evidence>
<dbReference type="Pfam" id="PF14526">
    <property type="entry name" value="Cass2"/>
    <property type="match status" value="1"/>
</dbReference>
<dbReference type="PROSITE" id="PS01124">
    <property type="entry name" value="HTH_ARAC_FAMILY_2"/>
    <property type="match status" value="1"/>
</dbReference>
<dbReference type="Pfam" id="PF12833">
    <property type="entry name" value="HTH_18"/>
    <property type="match status" value="1"/>
</dbReference>
<organism evidence="5 6">
    <name type="scientific">Ohessyouella blattaphilus</name>
    <dbReference type="NCBI Taxonomy" id="2949333"/>
    <lineage>
        <taxon>Bacteria</taxon>
        <taxon>Bacillati</taxon>
        <taxon>Bacillota</taxon>
        <taxon>Clostridia</taxon>
        <taxon>Lachnospirales</taxon>
        <taxon>Lachnospiraceae</taxon>
        <taxon>Ohessyouella</taxon>
    </lineage>
</organism>